<feature type="transmembrane region" description="Helical" evidence="2">
    <location>
        <begin position="24"/>
        <end position="45"/>
    </location>
</feature>
<protein>
    <submittedName>
        <fullName evidence="3">Uncharacterized protein</fullName>
    </submittedName>
</protein>
<dbReference type="AlphaFoldDB" id="A0A835BQL0"/>
<dbReference type="EMBL" id="JACEFO010000113">
    <property type="protein sequence ID" value="KAF8780759.1"/>
    <property type="molecule type" value="Genomic_DNA"/>
</dbReference>
<dbReference type="GO" id="GO:0031428">
    <property type="term" value="C:box C/D methylation guide snoRNP complex"/>
    <property type="evidence" value="ECO:0007669"/>
    <property type="project" value="InterPro"/>
</dbReference>
<dbReference type="OrthoDB" id="681766at2759"/>
<accession>A0A835BQL0</accession>
<evidence type="ECO:0000256" key="1">
    <source>
        <dbReference type="SAM" id="MobiDB-lite"/>
    </source>
</evidence>
<dbReference type="Proteomes" id="UP000636709">
    <property type="component" value="Unassembled WGS sequence"/>
</dbReference>
<dbReference type="GO" id="GO:0030515">
    <property type="term" value="F:snoRNA binding"/>
    <property type="evidence" value="ECO:0007669"/>
    <property type="project" value="InterPro"/>
</dbReference>
<keyword evidence="2" id="KW-0472">Membrane</keyword>
<dbReference type="PANTHER" id="PTHR10894">
    <property type="entry name" value="NUCLEOLAR PROTEIN 5 NUCLEOLAR PROTEIN NOP5 NOP58"/>
    <property type="match status" value="1"/>
</dbReference>
<evidence type="ECO:0000256" key="2">
    <source>
        <dbReference type="SAM" id="Phobius"/>
    </source>
</evidence>
<comment type="caution">
    <text evidence="3">The sequence shown here is derived from an EMBL/GenBank/DDBJ whole genome shotgun (WGS) entry which is preliminary data.</text>
</comment>
<keyword evidence="5" id="KW-1185">Reference proteome</keyword>
<evidence type="ECO:0000313" key="3">
    <source>
        <dbReference type="EMBL" id="KAF8705096.1"/>
    </source>
</evidence>
<keyword evidence="2" id="KW-1133">Transmembrane helix</keyword>
<feature type="region of interest" description="Disordered" evidence="1">
    <location>
        <begin position="285"/>
        <end position="325"/>
    </location>
</feature>
<dbReference type="InterPro" id="IPR045056">
    <property type="entry name" value="Nop56/Nop58"/>
</dbReference>
<feature type="compositionally biased region" description="Basic and acidic residues" evidence="1">
    <location>
        <begin position="287"/>
        <end position="314"/>
    </location>
</feature>
<sequence>MLYVLIFRSPITIMIETYLDMYHFFFPVINILIFVCFFIYQVAFLQEFKIFKDKSLAINVETSLSKQFSDFIVKHHRPGQKIAVGKLEYKNIIETKLKIQCLYNDVVMEIMWGLKNIMKSLIPDQKCGLTKEDRCYMSKGMQSILNRYGFEVKPEMVNEDIIIMAATLYECDYCVNKFAKYFLRGGEHLQNVSGICPKGWDLQKIAAALKLVCYPEEKIEAGISDQVNDVEEMVETLVADAHKYEDMLHKGSCLNIYLEILSAREARKMALTLLESSINKAKGACATHKEVEPDEHGVGGGHVKDEPQRDEKHGVHGRHAGEPPA</sequence>
<name>A0A835BQL0_9POAL</name>
<dbReference type="GO" id="GO:0032040">
    <property type="term" value="C:small-subunit processome"/>
    <property type="evidence" value="ECO:0007669"/>
    <property type="project" value="InterPro"/>
</dbReference>
<gene>
    <name evidence="4" type="ORF">HU200_001176</name>
    <name evidence="3" type="ORF">HU200_031359</name>
</gene>
<dbReference type="PANTHER" id="PTHR10894:SF37">
    <property type="entry name" value="RRNA N-GLYCOSIDASE"/>
    <property type="match status" value="1"/>
</dbReference>
<evidence type="ECO:0000313" key="4">
    <source>
        <dbReference type="EMBL" id="KAF8780759.1"/>
    </source>
</evidence>
<evidence type="ECO:0000313" key="5">
    <source>
        <dbReference type="Proteomes" id="UP000636709"/>
    </source>
</evidence>
<proteinExistence type="predicted"/>
<reference evidence="3" key="1">
    <citation type="submission" date="2020-07" db="EMBL/GenBank/DDBJ databases">
        <title>Genome sequence and genetic diversity analysis of an under-domesticated orphan crop, white fonio (Digitaria exilis).</title>
        <authorList>
            <person name="Bennetzen J.L."/>
            <person name="Chen S."/>
            <person name="Ma X."/>
            <person name="Wang X."/>
            <person name="Yssel A.E.J."/>
            <person name="Chaluvadi S.R."/>
            <person name="Johnson M."/>
            <person name="Gangashetty P."/>
            <person name="Hamidou F."/>
            <person name="Sanogo M.D."/>
            <person name="Zwaenepoel A."/>
            <person name="Wallace J."/>
            <person name="Van De Peer Y."/>
            <person name="Van Deynze A."/>
        </authorList>
    </citation>
    <scope>NUCLEOTIDE SEQUENCE</scope>
    <source>
        <tissue evidence="3">Leaves</tissue>
    </source>
</reference>
<keyword evidence="2" id="KW-0812">Transmembrane</keyword>
<dbReference type="EMBL" id="JACEFO010001770">
    <property type="protein sequence ID" value="KAF8705096.1"/>
    <property type="molecule type" value="Genomic_DNA"/>
</dbReference>
<organism evidence="3 5">
    <name type="scientific">Digitaria exilis</name>
    <dbReference type="NCBI Taxonomy" id="1010633"/>
    <lineage>
        <taxon>Eukaryota</taxon>
        <taxon>Viridiplantae</taxon>
        <taxon>Streptophyta</taxon>
        <taxon>Embryophyta</taxon>
        <taxon>Tracheophyta</taxon>
        <taxon>Spermatophyta</taxon>
        <taxon>Magnoliopsida</taxon>
        <taxon>Liliopsida</taxon>
        <taxon>Poales</taxon>
        <taxon>Poaceae</taxon>
        <taxon>PACMAD clade</taxon>
        <taxon>Panicoideae</taxon>
        <taxon>Panicodae</taxon>
        <taxon>Paniceae</taxon>
        <taxon>Anthephorinae</taxon>
        <taxon>Digitaria</taxon>
    </lineage>
</organism>